<dbReference type="OrthoDB" id="8982at2157"/>
<evidence type="ECO:0000313" key="3">
    <source>
        <dbReference type="Proteomes" id="UP000030787"/>
    </source>
</evidence>
<accession>A0A0A7LHE3</accession>
<reference evidence="2 3" key="1">
    <citation type="journal article" date="2014" name="Appl. Environ. Microbiol.">
        <title>Comparative Genome Analysis of 'Candidatus Methanoplasma termitum' Indicates a New Mode of Energy Metabolism in the Seventh Order of Methanogens.</title>
        <authorList>
            <person name="Lang K."/>
            <person name="Schuldes J."/>
            <person name="Klingl A."/>
            <person name="Poehlein A."/>
            <person name="Daniel R."/>
            <person name="Brune A."/>
        </authorList>
    </citation>
    <scope>NUCLEOTIDE SEQUENCE [LARGE SCALE GENOMIC DNA]</scope>
    <source>
        <strain evidence="3">Mpt1</strain>
    </source>
</reference>
<organism evidence="2 3">
    <name type="scientific">Candidatus Methanoplasma termitum</name>
    <dbReference type="NCBI Taxonomy" id="1577791"/>
    <lineage>
        <taxon>Archaea</taxon>
        <taxon>Methanobacteriati</taxon>
        <taxon>Thermoplasmatota</taxon>
        <taxon>Thermoplasmata</taxon>
        <taxon>Methanomassiliicoccales</taxon>
        <taxon>Methanomassiliicoccaceae</taxon>
        <taxon>Candidatus Methanoplasma</taxon>
    </lineage>
</organism>
<dbReference type="InterPro" id="IPR015419">
    <property type="entry name" value="CTAG/Pcc1"/>
</dbReference>
<dbReference type="STRING" id="1577791.Mpt1_c10680"/>
<dbReference type="NCBIfam" id="NF011470">
    <property type="entry name" value="PRK14887.1"/>
    <property type="match status" value="1"/>
</dbReference>
<dbReference type="RefSeq" id="WP_048112864.1">
    <property type="nucleotide sequence ID" value="NZ_CP010070.1"/>
</dbReference>
<dbReference type="EMBL" id="CP010070">
    <property type="protein sequence ID" value="AIZ56936.1"/>
    <property type="molecule type" value="Genomic_DNA"/>
</dbReference>
<name>A0A0A7LHE3_9ARCH</name>
<protein>
    <submittedName>
        <fullName evidence="2">Transcription factor Pcc1</fullName>
    </submittedName>
</protein>
<gene>
    <name evidence="2" type="ORF">Mpt1_c10680</name>
</gene>
<dbReference type="KEGG" id="mear:Mpt1_c10680"/>
<sequence>MFAAEIRITSDDAPSIIIALSPEAGRELPRTKASVRTEGGTGIIELTASDASAMRAALNSYLECIRITEDITKITR</sequence>
<dbReference type="AlphaFoldDB" id="A0A0A7LHE3"/>
<dbReference type="HOGENOM" id="CLU_170076_2_2_2"/>
<evidence type="ECO:0000256" key="1">
    <source>
        <dbReference type="ARBA" id="ARBA00007073"/>
    </source>
</evidence>
<dbReference type="GeneID" id="24818730"/>
<dbReference type="Pfam" id="PF09341">
    <property type="entry name" value="Pcc1"/>
    <property type="match status" value="1"/>
</dbReference>
<dbReference type="Proteomes" id="UP000030787">
    <property type="component" value="Chromosome"/>
</dbReference>
<proteinExistence type="inferred from homology"/>
<keyword evidence="3" id="KW-1185">Reference proteome</keyword>
<comment type="similarity">
    <text evidence="1">Belongs to the CTAG/PCC1 family.</text>
</comment>
<dbReference type="Gene3D" id="3.30.310.50">
    <property type="entry name" value="Alpha-D-phosphohexomutase, C-terminal domain"/>
    <property type="match status" value="1"/>
</dbReference>
<evidence type="ECO:0000313" key="2">
    <source>
        <dbReference type="EMBL" id="AIZ56936.1"/>
    </source>
</evidence>